<organism evidence="7 8">
    <name type="scientific">Rhodoplanes tepidamans</name>
    <name type="common">Rhodoplanes cryptolactis</name>
    <dbReference type="NCBI Taxonomy" id="200616"/>
    <lineage>
        <taxon>Bacteria</taxon>
        <taxon>Pseudomonadati</taxon>
        <taxon>Pseudomonadota</taxon>
        <taxon>Alphaproteobacteria</taxon>
        <taxon>Hyphomicrobiales</taxon>
        <taxon>Nitrobacteraceae</taxon>
        <taxon>Rhodoplanes</taxon>
    </lineage>
</organism>
<evidence type="ECO:0000256" key="2">
    <source>
        <dbReference type="ARBA" id="ARBA00010973"/>
    </source>
</evidence>
<dbReference type="SUPFAM" id="SSF88713">
    <property type="entry name" value="Glycoside hydrolase/deacetylase"/>
    <property type="match status" value="1"/>
</dbReference>
<dbReference type="InterPro" id="IPR051398">
    <property type="entry name" value="Polysacch_Deacetylase"/>
</dbReference>
<comment type="similarity">
    <text evidence="2">Belongs to the polysaccharide deacetylase family.</text>
</comment>
<reference evidence="7" key="1">
    <citation type="journal article" date="2023" name="Microbiol Resour">
        <title>Genome Sequences of Rhodoplanes serenus and Two Thermotolerant Strains, Rhodoplanes tepidamans and 'Rhodoplanes cryptolactis,' Further Refine the Genus.</title>
        <authorList>
            <person name="Rayyan A.A."/>
            <person name="Kyndt J.A."/>
        </authorList>
    </citation>
    <scope>NUCLEOTIDE SEQUENCE</scope>
    <source>
        <strain evidence="7">DSM 9987</strain>
    </source>
</reference>
<comment type="function">
    <text evidence="1">Is involved in generating a small heat-stable compound (Nod), an acylated oligomer of N-acetylglucosamine, that stimulates mitosis in various plant protoplasts.</text>
</comment>
<name>A0ABT5JBT1_RHOTP</name>
<protein>
    <recommendedName>
        <fullName evidence="3">Chitooligosaccharide deacetylase</fullName>
    </recommendedName>
    <alternativeName>
        <fullName evidence="5">Nodulation protein B</fullName>
    </alternativeName>
</protein>
<dbReference type="InterPro" id="IPR011330">
    <property type="entry name" value="Glyco_hydro/deAcase_b/a-brl"/>
</dbReference>
<dbReference type="Proteomes" id="UP001165652">
    <property type="component" value="Unassembled WGS sequence"/>
</dbReference>
<dbReference type="InterPro" id="IPR002509">
    <property type="entry name" value="NODB_dom"/>
</dbReference>
<keyword evidence="8" id="KW-1185">Reference proteome</keyword>
<evidence type="ECO:0000256" key="3">
    <source>
        <dbReference type="ARBA" id="ARBA00020071"/>
    </source>
</evidence>
<dbReference type="PANTHER" id="PTHR34216:SF7">
    <property type="entry name" value="POLY-BETA-1,6-N-ACETYL-D-GLUCOSAMINE N-DEACETYLASE"/>
    <property type="match status" value="1"/>
</dbReference>
<evidence type="ECO:0000313" key="7">
    <source>
        <dbReference type="EMBL" id="MDC7787141.1"/>
    </source>
</evidence>
<dbReference type="Pfam" id="PF01522">
    <property type="entry name" value="Polysacc_deac_1"/>
    <property type="match status" value="1"/>
</dbReference>
<dbReference type="PANTHER" id="PTHR34216">
    <property type="match status" value="1"/>
</dbReference>
<evidence type="ECO:0000256" key="5">
    <source>
        <dbReference type="ARBA" id="ARBA00032976"/>
    </source>
</evidence>
<dbReference type="PROSITE" id="PS51677">
    <property type="entry name" value="NODB"/>
    <property type="match status" value="1"/>
</dbReference>
<comment type="caution">
    <text evidence="7">The sequence shown here is derived from an EMBL/GenBank/DDBJ whole genome shotgun (WGS) entry which is preliminary data.</text>
</comment>
<evidence type="ECO:0000256" key="1">
    <source>
        <dbReference type="ARBA" id="ARBA00003236"/>
    </source>
</evidence>
<proteinExistence type="inferred from homology"/>
<gene>
    <name evidence="7" type="ORF">PQJ73_15730</name>
</gene>
<keyword evidence="4" id="KW-0732">Signal</keyword>
<feature type="domain" description="NodB homology" evidence="6">
    <location>
        <begin position="95"/>
        <end position="340"/>
    </location>
</feature>
<evidence type="ECO:0000259" key="6">
    <source>
        <dbReference type="PROSITE" id="PS51677"/>
    </source>
</evidence>
<dbReference type="EMBL" id="JAQQLI010000024">
    <property type="protein sequence ID" value="MDC7787141.1"/>
    <property type="molecule type" value="Genomic_DNA"/>
</dbReference>
<dbReference type="Gene3D" id="3.20.20.370">
    <property type="entry name" value="Glycoside hydrolase/deacetylase"/>
    <property type="match status" value="1"/>
</dbReference>
<dbReference type="RefSeq" id="WP_272777985.1">
    <property type="nucleotide sequence ID" value="NZ_JAQQLI010000024.1"/>
</dbReference>
<sequence>MVPIATAPPSRRSGAERLVRPMGAAVDALLGSRGCLFTFHRAAPPELWERLPNRNFYLDLDFLDELLGYLARTGWSVVTIEEALRRTARGRAGDRFVNFSVDDCYRDTFEAVIPLFRRHGVPVTLFVTTGIPDGTLPMCWAGLEDVLLNNDRVTADGETIAVPTAEAKRAAYDRIAADWDRDVPAQRYATFCAENGVDAEAMHWKHAMSWEMLDAVRDDPLVEIGGHTMSHARISSLSAAQAFDEIDGCRRRLRERLGVACHHFAFPYGRSGDCGPRDFDLVREAGFASGATTRKGLVRRGQDAYRLPRVTLGGSQRHLALAELHLTGMTGVAARVLGRV</sequence>
<reference evidence="7" key="2">
    <citation type="submission" date="2023-02" db="EMBL/GenBank/DDBJ databases">
        <authorList>
            <person name="Rayyan A."/>
            <person name="Meyer T."/>
            <person name="Kyndt J.A."/>
        </authorList>
    </citation>
    <scope>NUCLEOTIDE SEQUENCE</scope>
    <source>
        <strain evidence="7">DSM 9987</strain>
    </source>
</reference>
<evidence type="ECO:0000313" key="8">
    <source>
        <dbReference type="Proteomes" id="UP001165652"/>
    </source>
</evidence>
<accession>A0ABT5JBT1</accession>
<evidence type="ECO:0000256" key="4">
    <source>
        <dbReference type="ARBA" id="ARBA00022729"/>
    </source>
</evidence>